<dbReference type="EMBL" id="CP159256">
    <property type="protein sequence ID" value="XCG52115.1"/>
    <property type="molecule type" value="Genomic_DNA"/>
</dbReference>
<proteinExistence type="predicted"/>
<organism evidence="1">
    <name type="scientific">Mesorhizobium sp. WSM2240</name>
    <dbReference type="NCBI Taxonomy" id="3228851"/>
    <lineage>
        <taxon>Bacteria</taxon>
        <taxon>Pseudomonadati</taxon>
        <taxon>Pseudomonadota</taxon>
        <taxon>Alphaproteobacteria</taxon>
        <taxon>Hyphomicrobiales</taxon>
        <taxon>Phyllobacteriaceae</taxon>
        <taxon>Mesorhizobium</taxon>
    </lineage>
</organism>
<dbReference type="AlphaFoldDB" id="A0AAU8CZS2"/>
<accession>A0AAU8CZS2</accession>
<sequence>MADGLQLDIQAALIHASGLFLIGAGTAKRYCDADLPAEQAGREMAFVMSSKGRRNGRASASASRWN</sequence>
<dbReference type="RefSeq" id="WP_353646323.1">
    <property type="nucleotide sequence ID" value="NZ_CP159256.1"/>
</dbReference>
<evidence type="ECO:0000313" key="1">
    <source>
        <dbReference type="EMBL" id="XCG52115.1"/>
    </source>
</evidence>
<geneLocation type="plasmid" evidence="1">
    <name>pMk2240A</name>
</geneLocation>
<keyword evidence="1" id="KW-0614">Plasmid</keyword>
<name>A0AAU8CZS2_9HYPH</name>
<protein>
    <submittedName>
        <fullName evidence="1">Uncharacterized protein</fullName>
    </submittedName>
</protein>
<reference evidence="1" key="1">
    <citation type="submission" date="2024-06" db="EMBL/GenBank/DDBJ databases">
        <title>Mesorhizobium karijinii sp. nov., a symbiont of the iconic Swainsona formosa from arid Australia.</title>
        <authorList>
            <person name="Hill Y.J."/>
            <person name="Watkin E.L.J."/>
            <person name="O'Hara G.W."/>
            <person name="Terpolilli J."/>
            <person name="Tye M.L."/>
            <person name="Kohlmeier M.G."/>
        </authorList>
    </citation>
    <scope>NUCLEOTIDE SEQUENCE</scope>
    <source>
        <strain evidence="1">WSM2240</strain>
        <plasmid evidence="1">pMk2240A</plasmid>
    </source>
</reference>
<gene>
    <name evidence="1" type="ORF">ABVK50_31915</name>
</gene>